<evidence type="ECO:0000259" key="1">
    <source>
        <dbReference type="PROSITE" id="PS51471"/>
    </source>
</evidence>
<dbReference type="PROSITE" id="PS51471">
    <property type="entry name" value="FE2OG_OXY"/>
    <property type="match status" value="1"/>
</dbReference>
<evidence type="ECO:0000313" key="2">
    <source>
        <dbReference type="EMBL" id="SDN75004.1"/>
    </source>
</evidence>
<dbReference type="InterPro" id="IPR044862">
    <property type="entry name" value="Pro_4_hyd_alph_FE2OG_OXY"/>
</dbReference>
<dbReference type="Gene3D" id="2.60.120.620">
    <property type="entry name" value="q2cbj1_9rhob like domain"/>
    <property type="match status" value="1"/>
</dbReference>
<dbReference type="InterPro" id="IPR005123">
    <property type="entry name" value="Oxoglu/Fe-dep_dioxygenase_dom"/>
</dbReference>
<keyword evidence="3" id="KW-1185">Reference proteome</keyword>
<dbReference type="Proteomes" id="UP000199063">
    <property type="component" value="Unassembled WGS sequence"/>
</dbReference>
<protein>
    <submittedName>
        <fullName evidence="2">2OG-Fe(II) oxygenase superfamily protein</fullName>
    </submittedName>
</protein>
<feature type="domain" description="Fe2OG dioxygenase" evidence="1">
    <location>
        <begin position="112"/>
        <end position="215"/>
    </location>
</feature>
<dbReference type="AlphaFoldDB" id="A0A1H0DXU9"/>
<reference evidence="3" key="1">
    <citation type="submission" date="2016-10" db="EMBL/GenBank/DDBJ databases">
        <authorList>
            <person name="Varghese N."/>
            <person name="Submissions S."/>
        </authorList>
    </citation>
    <scope>NUCLEOTIDE SEQUENCE [LARGE SCALE GENOMIC DNA]</scope>
    <source>
        <strain evidence="3">CGMCC 4.7042</strain>
    </source>
</reference>
<dbReference type="Pfam" id="PF13640">
    <property type="entry name" value="2OG-FeII_Oxy_3"/>
    <property type="match status" value="1"/>
</dbReference>
<sequence length="799" mass="87335">MGHGARKQLAELLDDAQRRGDFSTRIEMSARALRIEVDGVGELPLPLRAPVTKKLIAQARQASFGRGEQTLSDTSVRDTWEITPDRITLGGTDWDRTLDGVLDGVRTALGLPPTVVLRAEPHALLVYGKGQFFLPHQDSEKDDSMVGTLVVSLPSHHTGGELVVSHAGRSVVHQASRDKLTFAAFYADCLHEVKPVKSGYRVTLTMNLLAERIRPAGEDDGGLVADLAHCLTEHFTEPAEERYAYGRQKAAPPNRLVYLLDHEYTQRGLDWDRLKGADATRTALLRQAAAEADCEAVLALAEVKETWDAHAPYDRYDYYGEVEHYDDCEDEECEGECLLDPDGEPGAERRRSGDFSDYELNELIDDEITLSWWTRPDGTGGEQINLPVAYAEVCATAENKDLTPYQSEYEGYMGNYGNTLDRWYRRAAVVLWPRQRSFTARAEAGSEGALRELQGHLDAGDLDRARTLARSLAPFWKHHGSGEAAAALFAAALPVAVGLREADTATMLLAPFGVETVGERHASGLAAAAARYGRTWARGAVSSWFGTVGAYTGAGRAAWLESLPGLCTALRAADGDGDAMASPLAEGAWQAVEQQLTSWLGVGRETERRTGMEGLGVSLARVLQAAGPETADTIAATLRGLPDTALECLLPALRTAARQPTTIRDGAPAARAFQTLADHCEDRLAAALTRPVRAADDWSLTLAGTCRTGCGLCPDLDAFLTSRTRHVMEWPLAKEGRRHLHSRIDQAGLPVSHTTRRQGRPYVLVLTKTDAVFTREQATRTRAETDLAWLRDKWPRARG</sequence>
<proteinExistence type="predicted"/>
<evidence type="ECO:0000313" key="3">
    <source>
        <dbReference type="Proteomes" id="UP000199063"/>
    </source>
</evidence>
<name>A0A1H0DXU9_9ACTN</name>
<dbReference type="PANTHER" id="PTHR33099:SF7">
    <property type="entry name" value="MYND-TYPE DOMAIN-CONTAINING PROTEIN"/>
    <property type="match status" value="1"/>
</dbReference>
<gene>
    <name evidence="2" type="ORF">SAMN05444921_13728</name>
</gene>
<dbReference type="EMBL" id="FNHI01000037">
    <property type="protein sequence ID" value="SDN75004.1"/>
    <property type="molecule type" value="Genomic_DNA"/>
</dbReference>
<dbReference type="PANTHER" id="PTHR33099">
    <property type="entry name" value="FE2OG DIOXYGENASE DOMAIN-CONTAINING PROTEIN"/>
    <property type="match status" value="1"/>
</dbReference>
<organism evidence="2 3">
    <name type="scientific">Streptomyces wuyuanensis</name>
    <dbReference type="NCBI Taxonomy" id="1196353"/>
    <lineage>
        <taxon>Bacteria</taxon>
        <taxon>Bacillati</taxon>
        <taxon>Actinomycetota</taxon>
        <taxon>Actinomycetes</taxon>
        <taxon>Kitasatosporales</taxon>
        <taxon>Streptomycetaceae</taxon>
        <taxon>Streptomyces</taxon>
    </lineage>
</organism>
<dbReference type="RefSeq" id="WP_093662358.1">
    <property type="nucleotide sequence ID" value="NZ_FNHI01000037.1"/>
</dbReference>
<accession>A0A1H0DXU9</accession>
<dbReference type="GeneID" id="40834278"/>
<dbReference type="OrthoDB" id="9782970at2"/>
<dbReference type="STRING" id="1196353.SAMN05444921_13728"/>